<keyword evidence="2" id="KW-1185">Reference proteome</keyword>
<comment type="caution">
    <text evidence="1">The sequence shown here is derived from an EMBL/GenBank/DDBJ whole genome shotgun (WGS) entry which is preliminary data.</text>
</comment>
<evidence type="ECO:0000313" key="1">
    <source>
        <dbReference type="EMBL" id="MDN3725401.1"/>
    </source>
</evidence>
<dbReference type="RefSeq" id="WP_290255492.1">
    <property type="nucleotide sequence ID" value="NZ_JAUGQQ010000015.1"/>
</dbReference>
<dbReference type="Proteomes" id="UP001244787">
    <property type="component" value="Unassembled WGS sequence"/>
</dbReference>
<reference evidence="1 2" key="1">
    <citation type="submission" date="2023-06" db="EMBL/GenBank/DDBJ databases">
        <authorList>
            <person name="Ye Y.-Q."/>
            <person name="Du Z.-J."/>
        </authorList>
    </citation>
    <scope>NUCLEOTIDE SEQUENCE [LARGE SCALE GENOMIC DNA]</scope>
    <source>
        <strain evidence="1 2">SDUM287046</strain>
    </source>
</reference>
<evidence type="ECO:0000313" key="2">
    <source>
        <dbReference type="Proteomes" id="UP001244787"/>
    </source>
</evidence>
<dbReference type="EMBL" id="JAUGQQ010000015">
    <property type="protein sequence ID" value="MDN3725401.1"/>
    <property type="molecule type" value="Genomic_DNA"/>
</dbReference>
<accession>A0ABT8DJ39</accession>
<organism evidence="1 2">
    <name type="scientific">Aequorivita aurantiaca</name>
    <dbReference type="NCBI Taxonomy" id="3053356"/>
    <lineage>
        <taxon>Bacteria</taxon>
        <taxon>Pseudomonadati</taxon>
        <taxon>Bacteroidota</taxon>
        <taxon>Flavobacteriia</taxon>
        <taxon>Flavobacteriales</taxon>
        <taxon>Flavobacteriaceae</taxon>
        <taxon>Aequorivita</taxon>
    </lineage>
</organism>
<name>A0ABT8DJ39_9FLAO</name>
<gene>
    <name evidence="1" type="ORF">QRD02_13515</name>
</gene>
<protein>
    <submittedName>
        <fullName evidence="1">Uncharacterized protein</fullName>
    </submittedName>
</protein>
<sequence>MKEEFKALIDKRNEDLWHEMNEYFKITLKENSKSGYLTNFSPEEVTIYIDKENMGPAPFTHELLHLYIKQKQTLILEDFSERTEDDHELLHLFSQKVVNHICNCLEHFKMLPMYLGMGFEKDHFTKDFHKQMMDQKDMERITGTYLKNGIYDGKAVQDFMGKFFSMKSSPNKSFDYETYFTALSQLDAPLYGILDRFWDSWLTFKIGNPPEEYQAMLDTFLGEMREWIKGKTLIY</sequence>
<proteinExistence type="predicted"/>